<feature type="region of interest" description="Disordered" evidence="1">
    <location>
        <begin position="207"/>
        <end position="265"/>
    </location>
</feature>
<dbReference type="Proteomes" id="UP001221898">
    <property type="component" value="Unassembled WGS sequence"/>
</dbReference>
<gene>
    <name evidence="2" type="ORF">AAFF_G00111310</name>
</gene>
<keyword evidence="3" id="KW-1185">Reference proteome</keyword>
<reference evidence="2" key="1">
    <citation type="journal article" date="2023" name="Science">
        <title>Genome structures resolve the early diversification of teleost fishes.</title>
        <authorList>
            <person name="Parey E."/>
            <person name="Louis A."/>
            <person name="Montfort J."/>
            <person name="Bouchez O."/>
            <person name="Roques C."/>
            <person name="Iampietro C."/>
            <person name="Lluch J."/>
            <person name="Castinel A."/>
            <person name="Donnadieu C."/>
            <person name="Desvignes T."/>
            <person name="Floi Bucao C."/>
            <person name="Jouanno E."/>
            <person name="Wen M."/>
            <person name="Mejri S."/>
            <person name="Dirks R."/>
            <person name="Jansen H."/>
            <person name="Henkel C."/>
            <person name="Chen W.J."/>
            <person name="Zahm M."/>
            <person name="Cabau C."/>
            <person name="Klopp C."/>
            <person name="Thompson A.W."/>
            <person name="Robinson-Rechavi M."/>
            <person name="Braasch I."/>
            <person name="Lecointre G."/>
            <person name="Bobe J."/>
            <person name="Postlethwait J.H."/>
            <person name="Berthelot C."/>
            <person name="Roest Crollius H."/>
            <person name="Guiguen Y."/>
        </authorList>
    </citation>
    <scope>NUCLEOTIDE SEQUENCE</scope>
    <source>
        <strain evidence="2">NC1722</strain>
    </source>
</reference>
<evidence type="ECO:0000313" key="3">
    <source>
        <dbReference type="Proteomes" id="UP001221898"/>
    </source>
</evidence>
<feature type="region of interest" description="Disordered" evidence="1">
    <location>
        <begin position="1"/>
        <end position="72"/>
    </location>
</feature>
<comment type="caution">
    <text evidence="2">The sequence shown here is derived from an EMBL/GenBank/DDBJ whole genome shotgun (WGS) entry which is preliminary data.</text>
</comment>
<proteinExistence type="predicted"/>
<organism evidence="2 3">
    <name type="scientific">Aldrovandia affinis</name>
    <dbReference type="NCBI Taxonomy" id="143900"/>
    <lineage>
        <taxon>Eukaryota</taxon>
        <taxon>Metazoa</taxon>
        <taxon>Chordata</taxon>
        <taxon>Craniata</taxon>
        <taxon>Vertebrata</taxon>
        <taxon>Euteleostomi</taxon>
        <taxon>Actinopterygii</taxon>
        <taxon>Neopterygii</taxon>
        <taxon>Teleostei</taxon>
        <taxon>Notacanthiformes</taxon>
        <taxon>Halosauridae</taxon>
        <taxon>Aldrovandia</taxon>
    </lineage>
</organism>
<dbReference type="AlphaFoldDB" id="A0AAD7WAN5"/>
<feature type="compositionally biased region" description="Pro residues" evidence="1">
    <location>
        <begin position="57"/>
        <end position="72"/>
    </location>
</feature>
<name>A0AAD7WAN5_9TELE</name>
<evidence type="ECO:0000313" key="2">
    <source>
        <dbReference type="EMBL" id="KAJ8390117.1"/>
    </source>
</evidence>
<sequence>MGTDKQRSRRSGRERRALPLEDWRTGGAAAKRRSACLIGLPPRPGLSRRAEQRSFITPPPPSPQPPPFPPPHPLVLLELHAPCVRRGELTFSFGESHSSTFAARIDERAIYAQRERRSGARTPAAQARVAVKRGRPMRLGALNARDVHDARNVRDLERRARNRYADHHLKGSSSQKPSATQAAAVLRNGPVSRGTLLPAQTALRRLAAPSLTSRGPKTEGAMSYQPPYSPSLFKRRDRSCDRPASVGPSATEMGADGHSVAIPNN</sequence>
<dbReference type="EMBL" id="JAINUG010000174">
    <property type="protein sequence ID" value="KAJ8390117.1"/>
    <property type="molecule type" value="Genomic_DNA"/>
</dbReference>
<protein>
    <submittedName>
        <fullName evidence="2">Uncharacterized protein</fullName>
    </submittedName>
</protein>
<evidence type="ECO:0000256" key="1">
    <source>
        <dbReference type="SAM" id="MobiDB-lite"/>
    </source>
</evidence>
<feature type="compositionally biased region" description="Basic and acidic residues" evidence="1">
    <location>
        <begin position="14"/>
        <end position="24"/>
    </location>
</feature>
<accession>A0AAD7WAN5</accession>